<comment type="caution">
    <text evidence="3">The sequence shown here is derived from an EMBL/GenBank/DDBJ whole genome shotgun (WGS) entry which is preliminary data.</text>
</comment>
<dbReference type="AlphaFoldDB" id="H1HPR0"/>
<dbReference type="PANTHER" id="PTHR31793:SF27">
    <property type="entry name" value="NOVEL THIOESTERASE SUPERFAMILY DOMAIN AND SAPOSIN A-TYPE DOMAIN CONTAINING PROTEIN (0610012H03RIK)"/>
    <property type="match status" value="1"/>
</dbReference>
<dbReference type="SUPFAM" id="SSF54637">
    <property type="entry name" value="Thioesterase/thiol ester dehydrase-isomerase"/>
    <property type="match status" value="1"/>
</dbReference>
<evidence type="ECO:0000256" key="2">
    <source>
        <dbReference type="ARBA" id="ARBA00022801"/>
    </source>
</evidence>
<dbReference type="EMBL" id="AGEK01000037">
    <property type="protein sequence ID" value="EHO67134.1"/>
    <property type="molecule type" value="Genomic_DNA"/>
</dbReference>
<dbReference type="InterPro" id="IPR029069">
    <property type="entry name" value="HotDog_dom_sf"/>
</dbReference>
<gene>
    <name evidence="3" type="ORF">HMPREF9944_02235</name>
</gene>
<dbReference type="PANTHER" id="PTHR31793">
    <property type="entry name" value="4-HYDROXYBENZOYL-COA THIOESTERASE FAMILY MEMBER"/>
    <property type="match status" value="1"/>
</dbReference>
<proteinExistence type="inferred from homology"/>
<dbReference type="OrthoDB" id="9800856at2"/>
<accession>H1HPR0</accession>
<name>H1HPR0_9BACT</name>
<dbReference type="CDD" id="cd00586">
    <property type="entry name" value="4HBT"/>
    <property type="match status" value="1"/>
</dbReference>
<evidence type="ECO:0000256" key="1">
    <source>
        <dbReference type="ARBA" id="ARBA00005953"/>
    </source>
</evidence>
<reference evidence="3 4" key="1">
    <citation type="submission" date="2011-12" db="EMBL/GenBank/DDBJ databases">
        <title>The Genome Sequence of Prevotella maculosa OT 289.</title>
        <authorList>
            <consortium name="The Broad Institute Genome Sequencing Platform"/>
            <person name="Earl A."/>
            <person name="Ward D."/>
            <person name="Feldgarden M."/>
            <person name="Gevers D."/>
            <person name="Izard J."/>
            <person name="Blanton J.M."/>
            <person name="Mathney J."/>
            <person name="Tanner A.C."/>
            <person name="Dewhirst F.E."/>
            <person name="Young S.K."/>
            <person name="Zeng Q."/>
            <person name="Gargeya S."/>
            <person name="Fitzgerald M."/>
            <person name="Haas B."/>
            <person name="Abouelleil A."/>
            <person name="Alvarado L."/>
            <person name="Arachchi H.M."/>
            <person name="Berlin A."/>
            <person name="Chapman S.B."/>
            <person name="Gearin G."/>
            <person name="Goldberg J."/>
            <person name="Griggs A."/>
            <person name="Gujja S."/>
            <person name="Hansen M."/>
            <person name="Heiman D."/>
            <person name="Howarth C."/>
            <person name="Larimer J."/>
            <person name="Lui A."/>
            <person name="MacDonald P.J.P."/>
            <person name="McCowen C."/>
            <person name="Montmayeur A."/>
            <person name="Murphy C."/>
            <person name="Neiman D."/>
            <person name="Pearson M."/>
            <person name="Priest M."/>
            <person name="Roberts A."/>
            <person name="Saif S."/>
            <person name="Shea T."/>
            <person name="Sisk P."/>
            <person name="Stolte C."/>
            <person name="Sykes S."/>
            <person name="Wortman J."/>
            <person name="Nusbaum C."/>
            <person name="Birren B."/>
        </authorList>
    </citation>
    <scope>NUCLEOTIDE SEQUENCE [LARGE SCALE GENOMIC DNA]</scope>
    <source>
        <strain evidence="3 4">OT 289</strain>
    </source>
</reference>
<protein>
    <submittedName>
        <fullName evidence="3">YbgC/YbaW family acyl-CoA thioester hydrolase</fullName>
    </submittedName>
</protein>
<dbReference type="Gene3D" id="3.10.129.10">
    <property type="entry name" value="Hotdog Thioesterase"/>
    <property type="match status" value="1"/>
</dbReference>
<keyword evidence="4" id="KW-1185">Reference proteome</keyword>
<dbReference type="STRING" id="999422.HMPREF9944_02235"/>
<dbReference type="GO" id="GO:0047617">
    <property type="term" value="F:fatty acyl-CoA hydrolase activity"/>
    <property type="evidence" value="ECO:0007669"/>
    <property type="project" value="TreeGrafter"/>
</dbReference>
<comment type="similarity">
    <text evidence="1">Belongs to the 4-hydroxybenzoyl-CoA thioesterase family.</text>
</comment>
<dbReference type="HOGENOM" id="CLU_101141_3_0_10"/>
<dbReference type="PATRIC" id="fig|999422.3.peg.2265"/>
<sequence length="144" mass="17126">MKELRVSKLFDIRFSEVDSMQFVWHGSYSLYFEDAREAFGKQFDLGYMTIFNNGCYAPLVDLSFHYNKPMRYGTQPRIDIIYRPTEAAKIVFDYEIHDAVSDELLVTGHSVQVFLDRDYQLMWESPAFYEAWKQKWLADDKDNC</sequence>
<dbReference type="InterPro" id="IPR050563">
    <property type="entry name" value="4-hydroxybenzoyl-CoA_TE"/>
</dbReference>
<dbReference type="Pfam" id="PF13279">
    <property type="entry name" value="4HBT_2"/>
    <property type="match status" value="1"/>
</dbReference>
<dbReference type="RefSeq" id="WP_008566220.1">
    <property type="nucleotide sequence ID" value="NZ_JH594509.1"/>
</dbReference>
<organism evidence="3 4">
    <name type="scientific">Segatella maculosa OT 289</name>
    <dbReference type="NCBI Taxonomy" id="999422"/>
    <lineage>
        <taxon>Bacteria</taxon>
        <taxon>Pseudomonadati</taxon>
        <taxon>Bacteroidota</taxon>
        <taxon>Bacteroidia</taxon>
        <taxon>Bacteroidales</taxon>
        <taxon>Prevotellaceae</taxon>
        <taxon>Segatella</taxon>
    </lineage>
</organism>
<keyword evidence="2 3" id="KW-0378">Hydrolase</keyword>
<evidence type="ECO:0000313" key="3">
    <source>
        <dbReference type="EMBL" id="EHO67134.1"/>
    </source>
</evidence>
<evidence type="ECO:0000313" key="4">
    <source>
        <dbReference type="Proteomes" id="UP000003167"/>
    </source>
</evidence>
<dbReference type="Proteomes" id="UP000003167">
    <property type="component" value="Unassembled WGS sequence"/>
</dbReference>